<gene>
    <name evidence="1" type="ORF">KHY67_08070</name>
</gene>
<comment type="caution">
    <text evidence="1">The sequence shown here is derived from an EMBL/GenBank/DDBJ whole genome shotgun (WGS) entry which is preliminary data.</text>
</comment>
<reference evidence="1" key="1">
    <citation type="submission" date="2021-02" db="EMBL/GenBank/DDBJ databases">
        <title>Infant gut strain persistence is associated with maternal origin, phylogeny, and functional potential including surface adhesion and iron acquisition.</title>
        <authorList>
            <person name="Lou Y.C."/>
        </authorList>
    </citation>
    <scope>NUCLEOTIDE SEQUENCE</scope>
    <source>
        <strain evidence="1">L3_128_245G1_dasL3_128_245G1_concoct_49</strain>
    </source>
</reference>
<dbReference type="AlphaFoldDB" id="A0A943GQW0"/>
<sequence>MSSSLSIGVLIGNGFDLAAGLKTGTKDFISQFAKEHGQDDGSVGRLARQIESEGIDIWADFERMLGVYAKNISQLEPDPVKAALDCKEAIDIDLMNFIKRADAEVTDEFIERNAKKVIDSLAFWRSALRPIEKQMVDQFYSTPYNLGIRFITYNYTTLLPRLCAAYGTGGHYAPADASDISSLCVERVVQAHGSLDREPICGVNDVSQICSEELASDPEISLAYVKGEIQKVFGSDDDGRAFNLIDSSDILIVFGLSLGESDVRWWSAIARFLKESQSRFVILCSTDVSKVPPSVVSYRRFSRELKERLLKWGEGESGDLEKRVFIIPSDRILQFESKLSA</sequence>
<evidence type="ECO:0000313" key="1">
    <source>
        <dbReference type="EMBL" id="MBS5147627.1"/>
    </source>
</evidence>
<evidence type="ECO:0000313" key="2">
    <source>
        <dbReference type="Proteomes" id="UP000738879"/>
    </source>
</evidence>
<dbReference type="InterPro" id="IPR025935">
    <property type="entry name" value="AbiH"/>
</dbReference>
<dbReference type="Proteomes" id="UP000738879">
    <property type="component" value="Unassembled WGS sequence"/>
</dbReference>
<dbReference type="EMBL" id="JAGZJA010000015">
    <property type="protein sequence ID" value="MBS5147627.1"/>
    <property type="molecule type" value="Genomic_DNA"/>
</dbReference>
<accession>A0A943GQW0</accession>
<organism evidence="1 2">
    <name type="scientific">Collinsella intestinalis</name>
    <dbReference type="NCBI Taxonomy" id="147207"/>
    <lineage>
        <taxon>Bacteria</taxon>
        <taxon>Bacillati</taxon>
        <taxon>Actinomycetota</taxon>
        <taxon>Coriobacteriia</taxon>
        <taxon>Coriobacteriales</taxon>
        <taxon>Coriobacteriaceae</taxon>
        <taxon>Collinsella</taxon>
    </lineage>
</organism>
<name>A0A943GQW0_9ACTN</name>
<protein>
    <submittedName>
        <fullName evidence="1">Uncharacterized protein</fullName>
    </submittedName>
</protein>
<dbReference type="Pfam" id="PF14253">
    <property type="entry name" value="AbiH"/>
    <property type="match status" value="1"/>
</dbReference>
<proteinExistence type="predicted"/>